<proteinExistence type="predicted"/>
<evidence type="ECO:0000313" key="2">
    <source>
        <dbReference type="Proteomes" id="UP001558613"/>
    </source>
</evidence>
<reference evidence="1 2" key="1">
    <citation type="submission" date="2023-09" db="EMBL/GenBank/DDBJ databases">
        <authorList>
            <person name="Wang M."/>
        </authorList>
    </citation>
    <scope>NUCLEOTIDE SEQUENCE [LARGE SCALE GENOMIC DNA]</scope>
    <source>
        <strain evidence="1">GT-2023</strain>
        <tissue evidence="1">Liver</tissue>
    </source>
</reference>
<dbReference type="EMBL" id="JAYMGO010000010">
    <property type="protein sequence ID" value="KAL1267151.1"/>
    <property type="molecule type" value="Genomic_DNA"/>
</dbReference>
<accession>A0ABR3MR92</accession>
<evidence type="ECO:0000313" key="1">
    <source>
        <dbReference type="EMBL" id="KAL1267151.1"/>
    </source>
</evidence>
<dbReference type="Proteomes" id="UP001558613">
    <property type="component" value="Unassembled WGS sequence"/>
</dbReference>
<protein>
    <submittedName>
        <fullName evidence="1">Uncharacterized protein</fullName>
    </submittedName>
</protein>
<organism evidence="1 2">
    <name type="scientific">Cirrhinus molitorella</name>
    <name type="common">mud carp</name>
    <dbReference type="NCBI Taxonomy" id="172907"/>
    <lineage>
        <taxon>Eukaryota</taxon>
        <taxon>Metazoa</taxon>
        <taxon>Chordata</taxon>
        <taxon>Craniata</taxon>
        <taxon>Vertebrata</taxon>
        <taxon>Euteleostomi</taxon>
        <taxon>Actinopterygii</taxon>
        <taxon>Neopterygii</taxon>
        <taxon>Teleostei</taxon>
        <taxon>Ostariophysi</taxon>
        <taxon>Cypriniformes</taxon>
        <taxon>Cyprinidae</taxon>
        <taxon>Labeoninae</taxon>
        <taxon>Labeonini</taxon>
        <taxon>Cirrhinus</taxon>
    </lineage>
</organism>
<name>A0ABR3MR92_9TELE</name>
<gene>
    <name evidence="1" type="ORF">QQF64_002826</name>
</gene>
<sequence>MKTGQKRDDRSVSVSGLSLPKSVECLAQRPSATGRTWRPLLQPQRTSQDLQFIEPHLIATLKLSDRHAANLPKELTRAQLRIKQLEMESAKSDIKN</sequence>
<keyword evidence="2" id="KW-1185">Reference proteome</keyword>
<comment type="caution">
    <text evidence="1">The sequence shown here is derived from an EMBL/GenBank/DDBJ whole genome shotgun (WGS) entry which is preliminary data.</text>
</comment>